<name>A0A316L1D9_9FLAO</name>
<dbReference type="RefSeq" id="WP_109659730.1">
    <property type="nucleotide sequence ID" value="NZ_QGEG01000001.1"/>
</dbReference>
<evidence type="ECO:0000313" key="3">
    <source>
        <dbReference type="EMBL" id="PWL39651.1"/>
    </source>
</evidence>
<reference evidence="3 4" key="1">
    <citation type="submission" date="2018-05" db="EMBL/GenBank/DDBJ databases">
        <title>Complete genome sequence of Flagellimonas aquimarina ECD12 isolated from seaweed Ecklonia cava.</title>
        <authorList>
            <person name="Choi S."/>
            <person name="Seong C."/>
        </authorList>
    </citation>
    <scope>NUCLEOTIDE SEQUENCE [LARGE SCALE GENOMIC DNA]</scope>
    <source>
        <strain evidence="3 4">ECD12</strain>
    </source>
</reference>
<dbReference type="SUPFAM" id="SSF69304">
    <property type="entry name" value="Tricorn protease N-terminal domain"/>
    <property type="match status" value="1"/>
</dbReference>
<organism evidence="3 4">
    <name type="scientific">Flagellimonas aquimarina</name>
    <dbReference type="NCBI Taxonomy" id="2201895"/>
    <lineage>
        <taxon>Bacteria</taxon>
        <taxon>Pseudomonadati</taxon>
        <taxon>Bacteroidota</taxon>
        <taxon>Flavobacteriia</taxon>
        <taxon>Flavobacteriales</taxon>
        <taxon>Flavobacteriaceae</taxon>
        <taxon>Flagellimonas</taxon>
    </lineage>
</organism>
<feature type="signal peptide" evidence="2">
    <location>
        <begin position="1"/>
        <end position="20"/>
    </location>
</feature>
<protein>
    <submittedName>
        <fullName evidence="3">Uncharacterized protein</fullName>
    </submittedName>
</protein>
<dbReference type="InterPro" id="IPR011659">
    <property type="entry name" value="WD40"/>
</dbReference>
<dbReference type="Gene3D" id="2.120.10.30">
    <property type="entry name" value="TolB, C-terminal domain"/>
    <property type="match status" value="1"/>
</dbReference>
<dbReference type="Proteomes" id="UP000245762">
    <property type="component" value="Unassembled WGS sequence"/>
</dbReference>
<evidence type="ECO:0000313" key="4">
    <source>
        <dbReference type="Proteomes" id="UP000245762"/>
    </source>
</evidence>
<keyword evidence="2" id="KW-0732">Signal</keyword>
<dbReference type="Pfam" id="PF07676">
    <property type="entry name" value="PD40"/>
    <property type="match status" value="2"/>
</dbReference>
<feature type="chain" id="PRO_5016340670" evidence="2">
    <location>
        <begin position="21"/>
        <end position="809"/>
    </location>
</feature>
<comment type="similarity">
    <text evidence="1">Belongs to the TolB family.</text>
</comment>
<dbReference type="AlphaFoldDB" id="A0A316L1D9"/>
<keyword evidence="4" id="KW-1185">Reference proteome</keyword>
<dbReference type="InterPro" id="IPR011042">
    <property type="entry name" value="6-blade_b-propeller_TolB-like"/>
</dbReference>
<comment type="caution">
    <text evidence="3">The sequence shown here is derived from an EMBL/GenBank/DDBJ whole genome shotgun (WGS) entry which is preliminary data.</text>
</comment>
<evidence type="ECO:0000256" key="2">
    <source>
        <dbReference type="SAM" id="SignalP"/>
    </source>
</evidence>
<sequence length="809" mass="90306">MKNLTAITCFLLLSSYFADAQWKNRYPKVEGYRHHVYLEGYELPVLNSGPMDSAPAPTNDQVAFSAKGWLWIMDLQTLEATRITSSAGIDSSPNWSPDGKQLVFVRDNSMDTQIVLLNLDSKEETVLIDSKALDLDPIFSNDGDFVYYSSAKNGSFDLWRVNLNTNEHTAITADKSLERLPVPAKQNNQIVYLKKYGFSYDSIELWDMEKGTSIPLAEENFTSQTAFSLSPDNQTLAYTWPNGDNYELRVLNIAIPKSNMLITKSEGLPLAPKFSSDGLWIYFTEYNKNEVSELKRISINGGATEKLSVKKWNWGTSTGKMKITSKVDGKIDAVRMSITDQNGHPVIPDSGVVHSEGQHGMVFFYSPGEIEVEAPIGNLKITAVHGFSTVKHVQEEKMEEGVSTAEINLNKIWNANANGWYSADNHFHLNYGGTNQLDPEDILLDLRAEDLDIGFPLVANLGNRFLGQDLWGWKNEGTPIIRIGQEVRSHFLGHLGLIGTTKLYWPWVWGPFYDVYGKDDRLNAEPLRFAEKNKGLGGYVHPVAVKDPFKEGEARSIPITLISDAVLEEVDILELGCLWTDEIGTSALWHEFLNMGIPMGQSAGSDVMNDLYRTMAIGATRVYVKPNGKFTADSYLKALKDGRSFVSNGPQLVFKVNGKEVGDVINPEQKKVKWSLNIYSPVTYEKVEIFVNGKAVWTKESKGGNNETYRGSIKIPEGGWVTARVSGGKSEWPMMDSYPFAESAPIWFGEVGSTDTTSKTNAATKLLKALKVSEDRMKQGYGENPIPNLLGHFEKARQKLMRIIEAESK</sequence>
<dbReference type="OrthoDB" id="9815657at2"/>
<dbReference type="EMBL" id="QGEG01000001">
    <property type="protein sequence ID" value="PWL39651.1"/>
    <property type="molecule type" value="Genomic_DNA"/>
</dbReference>
<dbReference type="PANTHER" id="PTHR36842">
    <property type="entry name" value="PROTEIN TOLB HOMOLOG"/>
    <property type="match status" value="1"/>
</dbReference>
<dbReference type="PANTHER" id="PTHR36842:SF1">
    <property type="entry name" value="PROTEIN TOLB"/>
    <property type="match status" value="1"/>
</dbReference>
<proteinExistence type="inferred from homology"/>
<gene>
    <name evidence="3" type="ORF">DKG77_02125</name>
</gene>
<evidence type="ECO:0000256" key="1">
    <source>
        <dbReference type="ARBA" id="ARBA00009820"/>
    </source>
</evidence>
<dbReference type="NCBIfam" id="NF038032">
    <property type="entry name" value="CehA_McbA_metalo"/>
    <property type="match status" value="1"/>
</dbReference>
<accession>A0A316L1D9</accession>